<dbReference type="EMBL" id="JABVXQ010000001">
    <property type="protein sequence ID" value="KAF6130771.1"/>
    <property type="molecule type" value="Genomic_DNA"/>
</dbReference>
<proteinExistence type="predicted"/>
<organism evidence="2 3">
    <name type="scientific">Phyllostomus discolor</name>
    <name type="common">pale spear-nosed bat</name>
    <dbReference type="NCBI Taxonomy" id="89673"/>
    <lineage>
        <taxon>Eukaryota</taxon>
        <taxon>Metazoa</taxon>
        <taxon>Chordata</taxon>
        <taxon>Craniata</taxon>
        <taxon>Vertebrata</taxon>
        <taxon>Euteleostomi</taxon>
        <taxon>Mammalia</taxon>
        <taxon>Eutheria</taxon>
        <taxon>Laurasiatheria</taxon>
        <taxon>Chiroptera</taxon>
        <taxon>Yangochiroptera</taxon>
        <taxon>Phyllostomidae</taxon>
        <taxon>Phyllostominae</taxon>
        <taxon>Phyllostomus</taxon>
    </lineage>
</organism>
<gene>
    <name evidence="2" type="ORF">HJG60_007749</name>
</gene>
<reference evidence="2 3" key="1">
    <citation type="journal article" date="2020" name="Nature">
        <title>Six reference-quality genomes reveal evolution of bat adaptations.</title>
        <authorList>
            <person name="Jebb D."/>
            <person name="Huang Z."/>
            <person name="Pippel M."/>
            <person name="Hughes G.M."/>
            <person name="Lavrichenko K."/>
            <person name="Devanna P."/>
            <person name="Winkler S."/>
            <person name="Jermiin L.S."/>
            <person name="Skirmuntt E.C."/>
            <person name="Katzourakis A."/>
            <person name="Burkitt-Gray L."/>
            <person name="Ray D.A."/>
            <person name="Sullivan K.A.M."/>
            <person name="Roscito J.G."/>
            <person name="Kirilenko B.M."/>
            <person name="Davalos L.M."/>
            <person name="Corthals A.P."/>
            <person name="Power M.L."/>
            <person name="Jones G."/>
            <person name="Ransome R.D."/>
            <person name="Dechmann D.K.N."/>
            <person name="Locatelli A.G."/>
            <person name="Puechmaille S.J."/>
            <person name="Fedrigo O."/>
            <person name="Jarvis E.D."/>
            <person name="Hiller M."/>
            <person name="Vernes S.C."/>
            <person name="Myers E.W."/>
            <person name="Teeling E.C."/>
        </authorList>
    </citation>
    <scope>NUCLEOTIDE SEQUENCE [LARGE SCALE GENOMIC DNA]</scope>
    <source>
        <strain evidence="2">Bat1K_MPI-CBG_1</strain>
    </source>
</reference>
<name>A0A834BN37_9CHIR</name>
<evidence type="ECO:0000256" key="1">
    <source>
        <dbReference type="SAM" id="MobiDB-lite"/>
    </source>
</evidence>
<protein>
    <submittedName>
        <fullName evidence="2">Uncharacterized protein</fullName>
    </submittedName>
</protein>
<sequence>MQGDAEILQEQQTESHEADGRDGFRAGERCPPSLRGARGGWPYGLSAAAEREHSRPVHRENSVHWERKGLPCSAARVARAPRDRPHSPRGTLVALPVRMGRGKDAHCPRVQQHSVAQTALEGLARQ</sequence>
<feature type="compositionally biased region" description="Basic and acidic residues" evidence="1">
    <location>
        <begin position="13"/>
        <end position="28"/>
    </location>
</feature>
<comment type="caution">
    <text evidence="2">The sequence shown here is derived from an EMBL/GenBank/DDBJ whole genome shotgun (WGS) entry which is preliminary data.</text>
</comment>
<dbReference type="Proteomes" id="UP000664940">
    <property type="component" value="Unassembled WGS sequence"/>
</dbReference>
<feature type="region of interest" description="Disordered" evidence="1">
    <location>
        <begin position="1"/>
        <end position="41"/>
    </location>
</feature>
<evidence type="ECO:0000313" key="3">
    <source>
        <dbReference type="Proteomes" id="UP000664940"/>
    </source>
</evidence>
<dbReference type="AlphaFoldDB" id="A0A834BN37"/>
<accession>A0A834BN37</accession>
<evidence type="ECO:0000313" key="2">
    <source>
        <dbReference type="EMBL" id="KAF6130771.1"/>
    </source>
</evidence>